<keyword evidence="3" id="KW-0677">Repeat</keyword>
<dbReference type="Pfam" id="PF08295">
    <property type="entry name" value="Sin3_corepress"/>
    <property type="match status" value="1"/>
</dbReference>
<evidence type="ECO:0000313" key="11">
    <source>
        <dbReference type="Proteomes" id="UP000053477"/>
    </source>
</evidence>
<feature type="compositionally biased region" description="Polar residues" evidence="8">
    <location>
        <begin position="1"/>
        <end position="17"/>
    </location>
</feature>
<dbReference type="GO" id="GO:0000122">
    <property type="term" value="P:negative regulation of transcription by RNA polymerase II"/>
    <property type="evidence" value="ECO:0007669"/>
    <property type="project" value="TreeGrafter"/>
</dbReference>
<feature type="domain" description="Histone deacetylase interacting" evidence="9">
    <location>
        <begin position="569"/>
        <end position="670"/>
    </location>
</feature>
<feature type="compositionally biased region" description="Basic and acidic residues" evidence="8">
    <location>
        <begin position="44"/>
        <end position="58"/>
    </location>
</feature>
<gene>
    <name evidence="10" type="ORF">SCHPADRAFT_851670</name>
</gene>
<feature type="compositionally biased region" description="Low complexity" evidence="8">
    <location>
        <begin position="915"/>
        <end position="924"/>
    </location>
</feature>
<evidence type="ECO:0000256" key="2">
    <source>
        <dbReference type="ARBA" id="ARBA00022491"/>
    </source>
</evidence>
<dbReference type="FunCoup" id="A0A0H2RR02">
    <property type="interactions" value="674"/>
</dbReference>
<dbReference type="FunFam" id="1.20.1160.11:FF:000001">
    <property type="entry name" value="Paired amphipathic helix protein Sin3"/>
    <property type="match status" value="1"/>
</dbReference>
<dbReference type="InterPro" id="IPR003822">
    <property type="entry name" value="PAH"/>
</dbReference>
<dbReference type="Gene3D" id="1.20.1160.11">
    <property type="entry name" value="Paired amphipathic helix"/>
    <property type="match status" value="3"/>
</dbReference>
<dbReference type="InterPro" id="IPR039774">
    <property type="entry name" value="Sin3-like"/>
</dbReference>
<dbReference type="Pfam" id="PF02671">
    <property type="entry name" value="PAH"/>
    <property type="match status" value="3"/>
</dbReference>
<dbReference type="GO" id="GO:0003714">
    <property type="term" value="F:transcription corepressor activity"/>
    <property type="evidence" value="ECO:0007669"/>
    <property type="project" value="InterPro"/>
</dbReference>
<dbReference type="SMART" id="SM00761">
    <property type="entry name" value="HDAC_interact"/>
    <property type="match status" value="1"/>
</dbReference>
<feature type="region of interest" description="Disordered" evidence="8">
    <location>
        <begin position="357"/>
        <end position="470"/>
    </location>
</feature>
<evidence type="ECO:0000313" key="10">
    <source>
        <dbReference type="EMBL" id="KLO14002.1"/>
    </source>
</evidence>
<keyword evidence="11" id="KW-1185">Reference proteome</keyword>
<reference evidence="10 11" key="1">
    <citation type="submission" date="2015-04" db="EMBL/GenBank/DDBJ databases">
        <title>Complete genome sequence of Schizopora paradoxa KUC8140, a cosmopolitan wood degrader in East Asia.</title>
        <authorList>
            <consortium name="DOE Joint Genome Institute"/>
            <person name="Min B."/>
            <person name="Park H."/>
            <person name="Jang Y."/>
            <person name="Kim J.-J."/>
            <person name="Kim K.H."/>
            <person name="Pangilinan J."/>
            <person name="Lipzen A."/>
            <person name="Riley R."/>
            <person name="Grigoriev I.V."/>
            <person name="Spatafora J.W."/>
            <person name="Choi I.-G."/>
        </authorList>
    </citation>
    <scope>NUCLEOTIDE SEQUENCE [LARGE SCALE GENOMIC DNA]</scope>
    <source>
        <strain evidence="10 11">KUC8140</strain>
    </source>
</reference>
<keyword evidence="2" id="KW-0678">Repressor</keyword>
<evidence type="ECO:0000256" key="4">
    <source>
        <dbReference type="ARBA" id="ARBA00023015"/>
    </source>
</evidence>
<dbReference type="FunFam" id="1.20.1160.11:FF:000002">
    <property type="entry name" value="Paired amphipathic helix protein SIN3"/>
    <property type="match status" value="1"/>
</dbReference>
<dbReference type="InterPro" id="IPR013194">
    <property type="entry name" value="HDAC_interact_dom"/>
</dbReference>
<dbReference type="OrthoDB" id="10265969at2759"/>
<keyword evidence="5" id="KW-0804">Transcription</keyword>
<keyword evidence="4" id="KW-0805">Transcription regulation</keyword>
<dbReference type="STRING" id="27342.A0A0H2RR02"/>
<dbReference type="EMBL" id="KQ085950">
    <property type="protein sequence ID" value="KLO14002.1"/>
    <property type="molecule type" value="Genomic_DNA"/>
</dbReference>
<dbReference type="Proteomes" id="UP000053477">
    <property type="component" value="Unassembled WGS sequence"/>
</dbReference>
<feature type="region of interest" description="Disordered" evidence="8">
    <location>
        <begin position="885"/>
        <end position="973"/>
    </location>
</feature>
<comment type="subcellular location">
    <subcellularLocation>
        <location evidence="1 7">Nucleus</location>
    </subcellularLocation>
</comment>
<feature type="compositionally biased region" description="Pro residues" evidence="8">
    <location>
        <begin position="455"/>
        <end position="468"/>
    </location>
</feature>
<dbReference type="InterPro" id="IPR036600">
    <property type="entry name" value="PAH_sf"/>
</dbReference>
<dbReference type="Pfam" id="PF16879">
    <property type="entry name" value="Sin3a_C"/>
    <property type="match status" value="1"/>
</dbReference>
<evidence type="ECO:0000256" key="6">
    <source>
        <dbReference type="ARBA" id="ARBA00023242"/>
    </source>
</evidence>
<protein>
    <recommendedName>
        <fullName evidence="9">Histone deacetylase interacting domain-containing protein</fullName>
    </recommendedName>
</protein>
<feature type="compositionally biased region" description="Polar residues" evidence="8">
    <location>
        <begin position="959"/>
        <end position="973"/>
    </location>
</feature>
<dbReference type="SUPFAM" id="SSF47762">
    <property type="entry name" value="PAH2 domain"/>
    <property type="match status" value="3"/>
</dbReference>
<dbReference type="PANTHER" id="PTHR12346:SF0">
    <property type="entry name" value="SIN3A, ISOFORM G"/>
    <property type="match status" value="1"/>
</dbReference>
<proteinExistence type="predicted"/>
<feature type="compositionally biased region" description="Basic and acidic residues" evidence="8">
    <location>
        <begin position="390"/>
        <end position="405"/>
    </location>
</feature>
<organism evidence="10 11">
    <name type="scientific">Schizopora paradoxa</name>
    <dbReference type="NCBI Taxonomy" id="27342"/>
    <lineage>
        <taxon>Eukaryota</taxon>
        <taxon>Fungi</taxon>
        <taxon>Dikarya</taxon>
        <taxon>Basidiomycota</taxon>
        <taxon>Agaricomycotina</taxon>
        <taxon>Agaricomycetes</taxon>
        <taxon>Hymenochaetales</taxon>
        <taxon>Schizoporaceae</taxon>
        <taxon>Schizopora</taxon>
    </lineage>
</organism>
<evidence type="ECO:0000256" key="8">
    <source>
        <dbReference type="SAM" id="MobiDB-lite"/>
    </source>
</evidence>
<feature type="region of interest" description="Disordered" evidence="8">
    <location>
        <begin position="79"/>
        <end position="98"/>
    </location>
</feature>
<evidence type="ECO:0000256" key="3">
    <source>
        <dbReference type="ARBA" id="ARBA00022737"/>
    </source>
</evidence>
<dbReference type="InParanoid" id="A0A0H2RR02"/>
<evidence type="ECO:0000259" key="9">
    <source>
        <dbReference type="SMART" id="SM00761"/>
    </source>
</evidence>
<accession>A0A0H2RR02</accession>
<feature type="region of interest" description="Disordered" evidence="8">
    <location>
        <begin position="1"/>
        <end position="74"/>
    </location>
</feature>
<evidence type="ECO:0000256" key="5">
    <source>
        <dbReference type="ARBA" id="ARBA00023163"/>
    </source>
</evidence>
<feature type="compositionally biased region" description="Basic and acidic residues" evidence="8">
    <location>
        <begin position="81"/>
        <end position="94"/>
    </location>
</feature>
<evidence type="ECO:0000256" key="7">
    <source>
        <dbReference type="PROSITE-ProRule" id="PRU00810"/>
    </source>
</evidence>
<dbReference type="GO" id="GO:0070822">
    <property type="term" value="C:Sin3-type complex"/>
    <property type="evidence" value="ECO:0007669"/>
    <property type="project" value="TreeGrafter"/>
</dbReference>
<dbReference type="PROSITE" id="PS51477">
    <property type="entry name" value="PAH"/>
    <property type="match status" value="2"/>
</dbReference>
<dbReference type="InterPro" id="IPR031693">
    <property type="entry name" value="Sin3_C"/>
</dbReference>
<sequence length="1299" mass="146271">MDTTSPTTEKLPTNPVTGLSDRTEDMRSQAEISGRARTPVKVNSSEERMQPEAFKPEEISGPSLKMDRTSPEVSTTAMDVDMGRGRNDGEDSSRRISGADYYTTPGVFAKDFGSAELMADAQNDGIVDPQNPSSGGPESKQLNVTDALSYLDAVKQRFHDQPDVYNRFLDIMKDFKSQNIDTPGVIERVSNLFSGNPELIQGFNTFLPVGYRIECSLDAHDRNRITVTTPEGTTMQTTTGFAPEPNPNSLIMTALAKSASESLPYTHEQISPAIEYVTKIKQRFADHTDLYQEFLDILSLYKRSPIDQAHLTDRIAKLFKNAPDLLPDFQVFMPGGVLPNAEVLGALDESTVAEKLMRPGKYPSKRASKGGDTASVAGSSGAPKRKRRPVGGEKEKEVEKDKDVKLSQGKAKRQRYPPLAAAPEPSYTPYAPPSPQPHPQYPHAGPSSAHSTVPMPVPYEVPPPPAPPAAVTSQDELYFFDRVRRALDNRETYNEFLKLINLFTQDIIDMRRLVEKSFYFLGQGELMAQFKEILGWDSAWDVSTFALANDANGLGGLSESMQRPTKADLSLRYGPSYRKLPASEVDVPCSGRDEMCKSVLNDEWVSHPNWASEDSGFVAHRKNIYEEALHRSEEERHEYDFHIEAITRTIAMLDPINAKIMQVPPEERAAGKFKTNFAGASKAIYHRTIKKVYGRDAGLEVIRSLVDCAGLAVPIVLSRLKQKEEEWKKAQREWNKVWREVDAKNYQKSLDHQGISFKANDKKAITMKAFINQIELAREEQMSKRASLIDPSLSRTRPRYQLAFVLEDTDVLQDVLKLTFSFLDRMQHHYTFPERRRVEAFLRLFFPMFFMLDSASFNAKFKSRNVPDSEFTKFDDFSGFVVEDAEEIPSGAGPSRDGRSKRRGGGNDLRKKLLKSSAQGGSASRRARAKSSSLPTSRLASPAPLEAMAVDEQPEVATDGSQPVSPSSENQPQYQKLHRRGTFFANSALYTLLRLVEVLYSRLLSCKQLAAQLANDPSSPYIANPVAAKLALLDMDAPDPGLRNLQQQKTNAASYFYDYLLASCERLFDNEIDQQTFEDICRYMFGTKAYVMFTIDKVISSFLKQVQFILSDKSIRLCDGLKRERDLATLTLQDQEDLRMNAEKIIGSDENLFRIDWMPDSSKMTVQLIGKDDSNFDDFDMFSGRWQAYIDSFISDEDTKGSPKGKAKPPFLARNLRKVNKDPLEAGFYGRSGLEIRVCVRTYRLFFVADTEDVLIRHWTQKDIEDVERRSQQRMKAARKWLDRFEESGKVKVESSPVG</sequence>
<dbReference type="PANTHER" id="PTHR12346">
    <property type="entry name" value="SIN3B-RELATED"/>
    <property type="match status" value="1"/>
</dbReference>
<name>A0A0H2RR02_9AGAM</name>
<feature type="compositionally biased region" description="Pro residues" evidence="8">
    <location>
        <begin position="430"/>
        <end position="440"/>
    </location>
</feature>
<evidence type="ECO:0000256" key="1">
    <source>
        <dbReference type="ARBA" id="ARBA00004123"/>
    </source>
</evidence>
<keyword evidence="6 7" id="KW-0539">Nucleus</keyword>